<feature type="compositionally biased region" description="Acidic residues" evidence="1">
    <location>
        <begin position="74"/>
        <end position="100"/>
    </location>
</feature>
<dbReference type="GO" id="GO:0000462">
    <property type="term" value="P:maturation of SSU-rRNA from tricistronic rRNA transcript (SSU-rRNA, 5.8S rRNA, LSU-rRNA)"/>
    <property type="evidence" value="ECO:0007669"/>
    <property type="project" value="TreeGrafter"/>
</dbReference>
<gene>
    <name evidence="2" type="ORF">M231_07572</name>
</gene>
<dbReference type="GO" id="GO:0005730">
    <property type="term" value="C:nucleolus"/>
    <property type="evidence" value="ECO:0007669"/>
    <property type="project" value="TreeGrafter"/>
</dbReference>
<dbReference type="InParanoid" id="A0A4V1M302"/>
<sequence>MGVNREKSKKTVVSGPVRLQERRTSSGQSEGVKSREEMLAALEAHSRMMLGFDNGESSSSTQIQNNPSNAFSTSEDEDGEDEDDDVEYDDIVDENDDFDDGWAPQHEDSENKVPEVIFVPPTSKSSNNLGLSSTERRAFLKSSSAKMMGLQSSSLPQRKRRHNSSEEDVTNQSLDKTLHSMLLTTLLPESTQPSRPVEKRTAIASRLAQLASFDIGQDPRSGELSRHPAKIRTGILHARQKREAVQKEAERAAGHVRGLKKGDKVNNGSKRLGLGEEVKKKGMESKKEGRVRGLSGGMGRFENGMLKLSQMDIAKGKGNGNSHSGKRRRK</sequence>
<proteinExistence type="predicted"/>
<evidence type="ECO:0000313" key="3">
    <source>
        <dbReference type="Proteomes" id="UP000289152"/>
    </source>
</evidence>
<dbReference type="OrthoDB" id="5556956at2759"/>
<keyword evidence="3" id="KW-1185">Reference proteome</keyword>
<evidence type="ECO:0008006" key="4">
    <source>
        <dbReference type="Google" id="ProtNLM"/>
    </source>
</evidence>
<dbReference type="Proteomes" id="UP000289152">
    <property type="component" value="Unassembled WGS sequence"/>
</dbReference>
<dbReference type="AlphaFoldDB" id="A0A4V1M302"/>
<dbReference type="PANTHER" id="PTHR28096">
    <property type="entry name" value="PROTEIN FAF1"/>
    <property type="match status" value="1"/>
</dbReference>
<feature type="compositionally biased region" description="Polar residues" evidence="1">
    <location>
        <begin position="141"/>
        <end position="156"/>
    </location>
</feature>
<dbReference type="EMBL" id="SDIL01000154">
    <property type="protein sequence ID" value="RXK35160.1"/>
    <property type="molecule type" value="Genomic_DNA"/>
</dbReference>
<evidence type="ECO:0000256" key="1">
    <source>
        <dbReference type="SAM" id="MobiDB-lite"/>
    </source>
</evidence>
<dbReference type="PANTHER" id="PTHR28096:SF1">
    <property type="entry name" value="PROTEIN FAF1"/>
    <property type="match status" value="1"/>
</dbReference>
<dbReference type="VEuPathDB" id="FungiDB:TREMEDRAFT_66180"/>
<accession>A0A4V1M302</accession>
<protein>
    <recommendedName>
        <fullName evidence="4">Protein FAF1</fullName>
    </recommendedName>
</protein>
<feature type="compositionally biased region" description="Basic and acidic residues" evidence="1">
    <location>
        <begin position="241"/>
        <end position="253"/>
    </location>
</feature>
<reference evidence="2 3" key="1">
    <citation type="submission" date="2016-06" db="EMBL/GenBank/DDBJ databases">
        <title>Evolution of pathogenesis and genome organization in the Tremellales.</title>
        <authorList>
            <person name="Cuomo C."/>
            <person name="Litvintseva A."/>
            <person name="Heitman J."/>
            <person name="Chen Y."/>
            <person name="Sun S."/>
            <person name="Springer D."/>
            <person name="Dromer F."/>
            <person name="Young S."/>
            <person name="Zeng Q."/>
            <person name="Chapman S."/>
            <person name="Gujja S."/>
            <person name="Saif S."/>
            <person name="Birren B."/>
        </authorList>
    </citation>
    <scope>NUCLEOTIDE SEQUENCE [LARGE SCALE GENOMIC DNA]</scope>
    <source>
        <strain evidence="2 3">ATCC 28783</strain>
    </source>
</reference>
<comment type="caution">
    <text evidence="2">The sequence shown here is derived from an EMBL/GenBank/DDBJ whole genome shotgun (WGS) entry which is preliminary data.</text>
</comment>
<feature type="compositionally biased region" description="Basic and acidic residues" evidence="1">
    <location>
        <begin position="273"/>
        <end position="291"/>
    </location>
</feature>
<dbReference type="STRING" id="5217.A0A4V1M302"/>
<name>A0A4V1M302_TREME</name>
<organism evidence="2 3">
    <name type="scientific">Tremella mesenterica</name>
    <name type="common">Jelly fungus</name>
    <dbReference type="NCBI Taxonomy" id="5217"/>
    <lineage>
        <taxon>Eukaryota</taxon>
        <taxon>Fungi</taxon>
        <taxon>Dikarya</taxon>
        <taxon>Basidiomycota</taxon>
        <taxon>Agaricomycotina</taxon>
        <taxon>Tremellomycetes</taxon>
        <taxon>Tremellales</taxon>
        <taxon>Tremellaceae</taxon>
        <taxon>Tremella</taxon>
    </lineage>
</organism>
<feature type="compositionally biased region" description="Polar residues" evidence="1">
    <location>
        <begin position="122"/>
        <end position="133"/>
    </location>
</feature>
<evidence type="ECO:0000313" key="2">
    <source>
        <dbReference type="EMBL" id="RXK35160.1"/>
    </source>
</evidence>
<feature type="compositionally biased region" description="Polar residues" evidence="1">
    <location>
        <begin position="55"/>
        <end position="73"/>
    </location>
</feature>
<dbReference type="InterPro" id="IPR053030">
    <property type="entry name" value="Ribosomal_biogenesis_FAF1-like"/>
</dbReference>
<feature type="region of interest" description="Disordered" evidence="1">
    <location>
        <begin position="236"/>
        <end position="330"/>
    </location>
</feature>
<feature type="region of interest" description="Disordered" evidence="1">
    <location>
        <begin position="1"/>
        <end position="175"/>
    </location>
</feature>